<keyword evidence="1" id="KW-0175">Coiled coil</keyword>
<proteinExistence type="predicted"/>
<evidence type="ECO:0000313" key="3">
    <source>
        <dbReference type="Proteomes" id="UP001271725"/>
    </source>
</evidence>
<sequence>MKYLVTSGAVLRFTDGSHVELKPGVHSFEKRVTEHWAFNAHAQAITEDELKQSQGSEDLTLKVSGLETTITGLQQQLDEKAATIDDQLKQIEEKDSTITGLQQQLGELTEKLTTQEAGNAKKQPSANK</sequence>
<dbReference type="EMBL" id="JAXABJ010000012">
    <property type="protein sequence ID" value="MDX7149459.1"/>
    <property type="molecule type" value="Genomic_DNA"/>
</dbReference>
<dbReference type="Gene3D" id="1.20.5.340">
    <property type="match status" value="1"/>
</dbReference>
<name>A0A9X4GD59_9ENTR</name>
<dbReference type="RefSeq" id="WP_275367140.1">
    <property type="nucleotide sequence ID" value="NZ_JAKIHQ010000014.1"/>
</dbReference>
<evidence type="ECO:0000256" key="1">
    <source>
        <dbReference type="SAM" id="Coils"/>
    </source>
</evidence>
<accession>A0A9X4GD59</accession>
<gene>
    <name evidence="2" type="ORF">SJ265_16880</name>
</gene>
<reference evidence="2" key="1">
    <citation type="submission" date="2023-11" db="EMBL/GenBank/DDBJ databases">
        <title>Detection of rare carbapenemases in Enterobacterales - comparison of two colorimetric and two CIM-based carbapenemase assays.</title>
        <authorList>
            <person name="Schaffarczyk L."/>
            <person name="Noster J."/>
            <person name="Stelzer Y."/>
            <person name="Sattler J."/>
            <person name="Gatermann S."/>
            <person name="Hamprecht A."/>
        </authorList>
    </citation>
    <scope>NUCLEOTIDE SEQUENCE</scope>
    <source>
        <strain evidence="2">CIM-Carb-133</strain>
    </source>
</reference>
<protein>
    <submittedName>
        <fullName evidence="2">Uncharacterized protein</fullName>
    </submittedName>
</protein>
<comment type="caution">
    <text evidence="2">The sequence shown here is derived from an EMBL/GenBank/DDBJ whole genome shotgun (WGS) entry which is preliminary data.</text>
</comment>
<feature type="coiled-coil region" evidence="1">
    <location>
        <begin position="74"/>
        <end position="111"/>
    </location>
</feature>
<dbReference type="AlphaFoldDB" id="A0A9X4GD59"/>
<organism evidence="2 3">
    <name type="scientific">Citrobacter portucalensis</name>
    <dbReference type="NCBI Taxonomy" id="1639133"/>
    <lineage>
        <taxon>Bacteria</taxon>
        <taxon>Pseudomonadati</taxon>
        <taxon>Pseudomonadota</taxon>
        <taxon>Gammaproteobacteria</taxon>
        <taxon>Enterobacterales</taxon>
        <taxon>Enterobacteriaceae</taxon>
        <taxon>Citrobacter</taxon>
        <taxon>Citrobacter freundii complex</taxon>
    </lineage>
</organism>
<dbReference type="Proteomes" id="UP001271725">
    <property type="component" value="Unassembled WGS sequence"/>
</dbReference>
<evidence type="ECO:0000313" key="2">
    <source>
        <dbReference type="EMBL" id="MDX7149459.1"/>
    </source>
</evidence>